<proteinExistence type="predicted"/>
<protein>
    <recommendedName>
        <fullName evidence="3">Mariner Mos1 transposase</fullName>
    </recommendedName>
</protein>
<dbReference type="InterPro" id="IPR052709">
    <property type="entry name" value="Transposase-MT_Hybrid"/>
</dbReference>
<dbReference type="Gene3D" id="3.30.420.10">
    <property type="entry name" value="Ribonuclease H-like superfamily/Ribonuclease H"/>
    <property type="match status" value="1"/>
</dbReference>
<dbReference type="OrthoDB" id="10017160at2759"/>
<name>A0A4C1ZEF2_EUMVA</name>
<dbReference type="AlphaFoldDB" id="A0A4C1ZEF2"/>
<organism evidence="1 2">
    <name type="scientific">Eumeta variegata</name>
    <name type="common">Bagworm moth</name>
    <name type="synonym">Eumeta japonica</name>
    <dbReference type="NCBI Taxonomy" id="151549"/>
    <lineage>
        <taxon>Eukaryota</taxon>
        <taxon>Metazoa</taxon>
        <taxon>Ecdysozoa</taxon>
        <taxon>Arthropoda</taxon>
        <taxon>Hexapoda</taxon>
        <taxon>Insecta</taxon>
        <taxon>Pterygota</taxon>
        <taxon>Neoptera</taxon>
        <taxon>Endopterygota</taxon>
        <taxon>Lepidoptera</taxon>
        <taxon>Glossata</taxon>
        <taxon>Ditrysia</taxon>
        <taxon>Tineoidea</taxon>
        <taxon>Psychidae</taxon>
        <taxon>Oiketicinae</taxon>
        <taxon>Eumeta</taxon>
    </lineage>
</organism>
<evidence type="ECO:0000313" key="1">
    <source>
        <dbReference type="EMBL" id="GBP85523.1"/>
    </source>
</evidence>
<dbReference type="InterPro" id="IPR036397">
    <property type="entry name" value="RNaseH_sf"/>
</dbReference>
<dbReference type="PANTHER" id="PTHR46060:SF1">
    <property type="entry name" value="MARINER MOS1 TRANSPOSASE-LIKE PROTEIN"/>
    <property type="match status" value="1"/>
</dbReference>
<dbReference type="PANTHER" id="PTHR46060">
    <property type="entry name" value="MARINER MOS1 TRANSPOSASE-LIKE PROTEIN"/>
    <property type="match status" value="1"/>
</dbReference>
<dbReference type="STRING" id="151549.A0A4C1ZEF2"/>
<evidence type="ECO:0000313" key="2">
    <source>
        <dbReference type="Proteomes" id="UP000299102"/>
    </source>
</evidence>
<gene>
    <name evidence="1" type="ORF">EVAR_53747_1</name>
</gene>
<accession>A0A4C1ZEF2</accession>
<dbReference type="Proteomes" id="UP000299102">
    <property type="component" value="Unassembled WGS sequence"/>
</dbReference>
<sequence>MTKQYNDGASKAVYNIYTADESWIYVYDLETKQQSTVWMFQDESNPIKMIRDKSALKQMVACFFGINGHMVTVPLENNKMISFEWHSTIYLPELCEEIRKKTDNEESFFNHDIASCHISAETTRLRESRKIELTGQSRYSPDLAPNDFYLFPSVKTKLRGQRFSSRAHFECINEPLMYSKCTLRNISIRMDELL</sequence>
<reference evidence="1 2" key="1">
    <citation type="journal article" date="2019" name="Commun. Biol.">
        <title>The bagworm genome reveals a unique fibroin gene that provides high tensile strength.</title>
        <authorList>
            <person name="Kono N."/>
            <person name="Nakamura H."/>
            <person name="Ohtoshi R."/>
            <person name="Tomita M."/>
            <person name="Numata K."/>
            <person name="Arakawa K."/>
        </authorList>
    </citation>
    <scope>NUCLEOTIDE SEQUENCE [LARGE SCALE GENOMIC DNA]</scope>
</reference>
<keyword evidence="2" id="KW-1185">Reference proteome</keyword>
<comment type="caution">
    <text evidence="1">The sequence shown here is derived from an EMBL/GenBank/DDBJ whole genome shotgun (WGS) entry which is preliminary data.</text>
</comment>
<evidence type="ECO:0008006" key="3">
    <source>
        <dbReference type="Google" id="ProtNLM"/>
    </source>
</evidence>
<dbReference type="EMBL" id="BGZK01001743">
    <property type="protein sequence ID" value="GBP85523.1"/>
    <property type="molecule type" value="Genomic_DNA"/>
</dbReference>
<dbReference type="GO" id="GO:0003676">
    <property type="term" value="F:nucleic acid binding"/>
    <property type="evidence" value="ECO:0007669"/>
    <property type="project" value="InterPro"/>
</dbReference>